<name>A0A0R1WPJ9_9LACO</name>
<dbReference type="STRING" id="1423755.FC40_GL001318"/>
<evidence type="ECO:0000256" key="2">
    <source>
        <dbReference type="ARBA" id="ARBA00016337"/>
    </source>
</evidence>
<dbReference type="PATRIC" id="fig|1423755.3.peg.1397"/>
<dbReference type="GO" id="GO:0016740">
    <property type="term" value="F:transferase activity"/>
    <property type="evidence" value="ECO:0007669"/>
    <property type="project" value="UniProtKB-UniRule"/>
</dbReference>
<evidence type="ECO:0000256" key="5">
    <source>
        <dbReference type="ARBA" id="ARBA00022723"/>
    </source>
</evidence>
<dbReference type="Pfam" id="PF02424">
    <property type="entry name" value="ApbE"/>
    <property type="match status" value="1"/>
</dbReference>
<comment type="cofactor">
    <cofactor evidence="11">
        <name>Mg(2+)</name>
        <dbReference type="ChEBI" id="CHEBI:18420"/>
    </cofactor>
    <cofactor evidence="11">
        <name>Mn(2+)</name>
        <dbReference type="ChEBI" id="CHEBI:29035"/>
    </cofactor>
    <text evidence="11">Magnesium. Can also use manganese.</text>
</comment>
<dbReference type="OrthoDB" id="9778595at2"/>
<dbReference type="AlphaFoldDB" id="A0A0R1WPJ9"/>
<gene>
    <name evidence="12" type="ORF">FC40_GL001318</name>
</gene>
<dbReference type="InterPro" id="IPR024932">
    <property type="entry name" value="ApbE"/>
</dbReference>
<reference evidence="12 13" key="1">
    <citation type="journal article" date="2015" name="Genome Announc.">
        <title>Expanding the biotechnology potential of lactobacilli through comparative genomics of 213 strains and associated genera.</title>
        <authorList>
            <person name="Sun Z."/>
            <person name="Harris H.M."/>
            <person name="McCann A."/>
            <person name="Guo C."/>
            <person name="Argimon S."/>
            <person name="Zhang W."/>
            <person name="Yang X."/>
            <person name="Jeffery I.B."/>
            <person name="Cooney J.C."/>
            <person name="Kagawa T.F."/>
            <person name="Liu W."/>
            <person name="Song Y."/>
            <person name="Salvetti E."/>
            <person name="Wrobel A."/>
            <person name="Rasinkangas P."/>
            <person name="Parkhill J."/>
            <person name="Rea M.C."/>
            <person name="O'Sullivan O."/>
            <person name="Ritari J."/>
            <person name="Douillard F.P."/>
            <person name="Paul Ross R."/>
            <person name="Yang R."/>
            <person name="Briner A.E."/>
            <person name="Felis G.E."/>
            <person name="de Vos W.M."/>
            <person name="Barrangou R."/>
            <person name="Klaenhammer T.R."/>
            <person name="Caufield P.W."/>
            <person name="Cui Y."/>
            <person name="Zhang H."/>
            <person name="O'Toole P.W."/>
        </authorList>
    </citation>
    <scope>NUCLEOTIDE SEQUENCE [LARGE SCALE GENOMIC DNA]</scope>
    <source>
        <strain evidence="12 13">DSM 18933</strain>
    </source>
</reference>
<evidence type="ECO:0000256" key="9">
    <source>
        <dbReference type="ARBA" id="ARBA00048540"/>
    </source>
</evidence>
<dbReference type="Gene3D" id="3.10.520.10">
    <property type="entry name" value="ApbE-like domains"/>
    <property type="match status" value="1"/>
</dbReference>
<sequence>MQKTKINQTPRTKSFRGLGTNIHLTIYGISDDYILDKSNELIQKFEDQLTVNRTQSEVMAINYAAGKKAVSVSEATYKLIKKAIEVSQQNLGFNALIGPLVKLWRIGFSDAHLPKDAEIKDRLQKIDPKKVQLDDENFAVFLLEEGMELDLGGIAKGYIADRIKNLWQAYDVTSGIINLGGNLLLVGEQPVNDDHLWRVGVQNPHDVRDKAIGMVMVPECSVVTSGIYERHFEIDGQDYHHILDSKTGYPRQNNLSSVTVFTKKSIDGEIQTTNLFFAGQPLKDWGKDNPDFLGAVFVTKDNEIYLSKFKSKDFYVLSDDYHLKNLD</sequence>
<evidence type="ECO:0000256" key="3">
    <source>
        <dbReference type="ARBA" id="ARBA00022630"/>
    </source>
</evidence>
<keyword evidence="5 10" id="KW-0479">Metal-binding</keyword>
<protein>
    <recommendedName>
        <fullName evidence="2 10">FAD:protein FMN transferase</fullName>
        <ecNumber evidence="1 10">2.7.1.180</ecNumber>
    </recommendedName>
    <alternativeName>
        <fullName evidence="8 10">Flavin transferase</fullName>
    </alternativeName>
</protein>
<feature type="binding site" evidence="11">
    <location>
        <position position="273"/>
    </location>
    <ligand>
        <name>Mg(2+)</name>
        <dbReference type="ChEBI" id="CHEBI:18420"/>
    </ligand>
</feature>
<dbReference type="SUPFAM" id="SSF143631">
    <property type="entry name" value="ApbE-like"/>
    <property type="match status" value="1"/>
</dbReference>
<proteinExistence type="inferred from homology"/>
<keyword evidence="6 10" id="KW-0274">FAD</keyword>
<evidence type="ECO:0000256" key="7">
    <source>
        <dbReference type="ARBA" id="ARBA00022842"/>
    </source>
</evidence>
<organism evidence="12 13">
    <name type="scientific">Ligilactobacillus hayakitensis DSM 18933 = JCM 14209</name>
    <dbReference type="NCBI Taxonomy" id="1423755"/>
    <lineage>
        <taxon>Bacteria</taxon>
        <taxon>Bacillati</taxon>
        <taxon>Bacillota</taxon>
        <taxon>Bacilli</taxon>
        <taxon>Lactobacillales</taxon>
        <taxon>Lactobacillaceae</taxon>
        <taxon>Ligilactobacillus</taxon>
    </lineage>
</organism>
<keyword evidence="3 10" id="KW-0285">Flavoprotein</keyword>
<evidence type="ECO:0000313" key="13">
    <source>
        <dbReference type="Proteomes" id="UP000051054"/>
    </source>
</evidence>
<dbReference type="eggNOG" id="COG1477">
    <property type="taxonomic scope" value="Bacteria"/>
</dbReference>
<evidence type="ECO:0000256" key="8">
    <source>
        <dbReference type="ARBA" id="ARBA00031306"/>
    </source>
</evidence>
<dbReference type="GO" id="GO:0046872">
    <property type="term" value="F:metal ion binding"/>
    <property type="evidence" value="ECO:0007669"/>
    <property type="project" value="UniProtKB-UniRule"/>
</dbReference>
<evidence type="ECO:0000313" key="12">
    <source>
        <dbReference type="EMBL" id="KRM19799.1"/>
    </source>
</evidence>
<keyword evidence="13" id="KW-1185">Reference proteome</keyword>
<evidence type="ECO:0000256" key="6">
    <source>
        <dbReference type="ARBA" id="ARBA00022827"/>
    </source>
</evidence>
<evidence type="ECO:0000256" key="11">
    <source>
        <dbReference type="PIRSR" id="PIRSR006268-2"/>
    </source>
</evidence>
<evidence type="ECO:0000256" key="1">
    <source>
        <dbReference type="ARBA" id="ARBA00011955"/>
    </source>
</evidence>
<dbReference type="RefSeq" id="WP_025022982.1">
    <property type="nucleotide sequence ID" value="NZ_AZGD01000031.1"/>
</dbReference>
<evidence type="ECO:0000256" key="4">
    <source>
        <dbReference type="ARBA" id="ARBA00022679"/>
    </source>
</evidence>
<comment type="catalytic activity">
    <reaction evidence="9 10">
        <text>L-threonyl-[protein] + FAD = FMN-L-threonyl-[protein] + AMP + H(+)</text>
        <dbReference type="Rhea" id="RHEA:36847"/>
        <dbReference type="Rhea" id="RHEA-COMP:11060"/>
        <dbReference type="Rhea" id="RHEA-COMP:11061"/>
        <dbReference type="ChEBI" id="CHEBI:15378"/>
        <dbReference type="ChEBI" id="CHEBI:30013"/>
        <dbReference type="ChEBI" id="CHEBI:57692"/>
        <dbReference type="ChEBI" id="CHEBI:74257"/>
        <dbReference type="ChEBI" id="CHEBI:456215"/>
        <dbReference type="EC" id="2.7.1.180"/>
    </reaction>
</comment>
<accession>A0A0R1WPJ9</accession>
<dbReference type="EMBL" id="AZGD01000031">
    <property type="protein sequence ID" value="KRM19799.1"/>
    <property type="molecule type" value="Genomic_DNA"/>
</dbReference>
<keyword evidence="7 10" id="KW-0460">Magnesium</keyword>
<comment type="similarity">
    <text evidence="10">Belongs to the ApbE family.</text>
</comment>
<comment type="caution">
    <text evidence="12">The sequence shown here is derived from an EMBL/GenBank/DDBJ whole genome shotgun (WGS) entry which is preliminary data.</text>
</comment>
<keyword evidence="4 10" id="KW-0808">Transferase</keyword>
<feature type="binding site" evidence="11">
    <location>
        <position position="153"/>
    </location>
    <ligand>
        <name>Mg(2+)</name>
        <dbReference type="ChEBI" id="CHEBI:18420"/>
    </ligand>
</feature>
<dbReference type="InterPro" id="IPR003374">
    <property type="entry name" value="ApbE-like_sf"/>
</dbReference>
<dbReference type="PANTHER" id="PTHR30040:SF2">
    <property type="entry name" value="FAD:PROTEIN FMN TRANSFERASE"/>
    <property type="match status" value="1"/>
</dbReference>
<dbReference type="EC" id="2.7.1.180" evidence="1 10"/>
<evidence type="ECO:0000256" key="10">
    <source>
        <dbReference type="PIRNR" id="PIRNR006268"/>
    </source>
</evidence>
<dbReference type="PIRSF" id="PIRSF006268">
    <property type="entry name" value="ApbE"/>
    <property type="match status" value="1"/>
</dbReference>
<dbReference type="Proteomes" id="UP000051054">
    <property type="component" value="Unassembled WGS sequence"/>
</dbReference>
<dbReference type="PANTHER" id="PTHR30040">
    <property type="entry name" value="THIAMINE BIOSYNTHESIS LIPOPROTEIN APBE"/>
    <property type="match status" value="1"/>
</dbReference>